<proteinExistence type="predicted"/>
<evidence type="ECO:0000313" key="3">
    <source>
        <dbReference type="Proteomes" id="UP000825381"/>
    </source>
</evidence>
<sequence length="338" mass="37928">MMRKSIHTVLFTATLLVTTGKVTAQSDTAVIEQMGHLINDALFFSDQYITPATDAAIYQSVSGWVTTPQAHELWDVSVGIHTNIFFTPKRDREFTINNNDFTFFQLEEGTSATVPTALGNDNQVYLSGQLGDDEVRLETPQGIDMQTVVYPYLQASLALWFDTEVIVKYSSKVRLKKSNYQVYGVGLKHNISNYFKSLESKKIHLAILAGYSKEEVSFNFLDIETNYGTLGISEINGLVDTWQFQLNGAKELGDFELMGGFIITTSDIEYAVGGEKGSIEELLPLQQVLNVRLREIYKTKVNYIGEGSISYKINNFSIQSILAFGKFVNTNISLQYLF</sequence>
<dbReference type="InterPro" id="IPR046495">
    <property type="entry name" value="DUF6588"/>
</dbReference>
<accession>A0ABX8V9H4</accession>
<protein>
    <recommendedName>
        <fullName evidence="4">DUF3078 domain-containing protein</fullName>
    </recommendedName>
</protein>
<feature type="signal peptide" evidence="1">
    <location>
        <begin position="1"/>
        <end position="24"/>
    </location>
</feature>
<dbReference type="EMBL" id="CP080429">
    <property type="protein sequence ID" value="QYJ69502.1"/>
    <property type="molecule type" value="Genomic_DNA"/>
</dbReference>
<gene>
    <name evidence="2" type="ORF">K1I41_07995</name>
</gene>
<keyword evidence="1" id="KW-0732">Signal</keyword>
<evidence type="ECO:0008006" key="4">
    <source>
        <dbReference type="Google" id="ProtNLM"/>
    </source>
</evidence>
<keyword evidence="3" id="KW-1185">Reference proteome</keyword>
<feature type="chain" id="PRO_5045541492" description="DUF3078 domain-containing protein" evidence="1">
    <location>
        <begin position="25"/>
        <end position="338"/>
    </location>
</feature>
<dbReference type="Pfam" id="PF20230">
    <property type="entry name" value="DUF6588"/>
    <property type="match status" value="1"/>
</dbReference>
<reference evidence="2 3" key="1">
    <citation type="submission" date="2021-07" db="EMBL/GenBank/DDBJ databases">
        <title>Flavobacterium WSW3-B6 sp.nov, isolated from seaweed.</title>
        <authorList>
            <person name="Muhammad N."/>
            <person name="Ho H."/>
            <person name="Lee Y.-J."/>
            <person name="Nguyen T."/>
            <person name="Ho J."/>
            <person name="Kim S.-G."/>
        </authorList>
    </citation>
    <scope>NUCLEOTIDE SEQUENCE [LARGE SCALE GENOMIC DNA]</scope>
    <source>
        <strain evidence="2 3">WSW3-B6</strain>
    </source>
</reference>
<evidence type="ECO:0000313" key="2">
    <source>
        <dbReference type="EMBL" id="QYJ69502.1"/>
    </source>
</evidence>
<evidence type="ECO:0000256" key="1">
    <source>
        <dbReference type="SAM" id="SignalP"/>
    </source>
</evidence>
<dbReference type="Proteomes" id="UP000825381">
    <property type="component" value="Chromosome"/>
</dbReference>
<organism evidence="2 3">
    <name type="scientific">Flavobacterium litorale</name>
    <dbReference type="NCBI Taxonomy" id="2856519"/>
    <lineage>
        <taxon>Bacteria</taxon>
        <taxon>Pseudomonadati</taxon>
        <taxon>Bacteroidota</taxon>
        <taxon>Flavobacteriia</taxon>
        <taxon>Flavobacteriales</taxon>
        <taxon>Flavobacteriaceae</taxon>
        <taxon>Flavobacterium</taxon>
    </lineage>
</organism>
<name>A0ABX8V9H4_9FLAO</name>